<reference evidence="2 3" key="1">
    <citation type="journal article" date="2018" name="New Phytol.">
        <title>Phylogenomics of Endogonaceae and evolution of mycorrhizas within Mucoromycota.</title>
        <authorList>
            <person name="Chang Y."/>
            <person name="Desiro A."/>
            <person name="Na H."/>
            <person name="Sandor L."/>
            <person name="Lipzen A."/>
            <person name="Clum A."/>
            <person name="Barry K."/>
            <person name="Grigoriev I.V."/>
            <person name="Martin F.M."/>
            <person name="Stajich J.E."/>
            <person name="Smith M.E."/>
            <person name="Bonito G."/>
            <person name="Spatafora J.W."/>
        </authorList>
    </citation>
    <scope>NUCLEOTIDE SEQUENCE [LARGE SCALE GENOMIC DNA]</scope>
    <source>
        <strain evidence="2 3">GMNB39</strain>
    </source>
</reference>
<evidence type="ECO:0000259" key="1">
    <source>
        <dbReference type="Pfam" id="PF04676"/>
    </source>
</evidence>
<protein>
    <recommendedName>
        <fullName evidence="1">Cwf19-like protein C-terminal domain-containing protein</fullName>
    </recommendedName>
</protein>
<dbReference type="Pfam" id="PF04676">
    <property type="entry name" value="CwfJ_C_2"/>
    <property type="match status" value="1"/>
</dbReference>
<dbReference type="EMBL" id="RBNI01002707">
    <property type="protein sequence ID" value="RUP49010.1"/>
    <property type="molecule type" value="Genomic_DNA"/>
</dbReference>
<feature type="domain" description="Cwf19-like protein C-terminal" evidence="1">
    <location>
        <begin position="22"/>
        <end position="64"/>
    </location>
</feature>
<evidence type="ECO:0000313" key="2">
    <source>
        <dbReference type="EMBL" id="RUP49010.1"/>
    </source>
</evidence>
<dbReference type="Proteomes" id="UP000268093">
    <property type="component" value="Unassembled WGS sequence"/>
</dbReference>
<gene>
    <name evidence="2" type="ORF">BC936DRAFT_143484</name>
</gene>
<organism evidence="2 3">
    <name type="scientific">Jimgerdemannia flammicorona</name>
    <dbReference type="NCBI Taxonomy" id="994334"/>
    <lineage>
        <taxon>Eukaryota</taxon>
        <taxon>Fungi</taxon>
        <taxon>Fungi incertae sedis</taxon>
        <taxon>Mucoromycota</taxon>
        <taxon>Mucoromycotina</taxon>
        <taxon>Endogonomycetes</taxon>
        <taxon>Endogonales</taxon>
        <taxon>Endogonaceae</taxon>
        <taxon>Jimgerdemannia</taxon>
    </lineage>
</organism>
<comment type="caution">
    <text evidence="2">The sequence shown here is derived from an EMBL/GenBank/DDBJ whole genome shotgun (WGS) entry which is preliminary data.</text>
</comment>
<accession>A0A433DDS2</accession>
<name>A0A433DDS2_9FUNG</name>
<dbReference type="OrthoDB" id="2113965at2759"/>
<keyword evidence="3" id="KW-1185">Reference proteome</keyword>
<evidence type="ECO:0000313" key="3">
    <source>
        <dbReference type="Proteomes" id="UP000268093"/>
    </source>
</evidence>
<dbReference type="InterPro" id="IPR006767">
    <property type="entry name" value="Cwf19-like_C_dom-2"/>
</dbReference>
<proteinExistence type="predicted"/>
<sequence length="75" mass="8837">MSLNLVLIHCTRSPRLLDPTLQEIIAGILDLSPDMWRRPKKQNPKDNHRRLQQFLKGWKKWDWTAALEGGEFAQE</sequence>
<dbReference type="AlphaFoldDB" id="A0A433DDS2"/>